<name>A0A9P5WX20_9AGAR</name>
<feature type="transmembrane region" description="Helical" evidence="1">
    <location>
        <begin position="20"/>
        <end position="39"/>
    </location>
</feature>
<sequence>MYSASKGWRSSPVVSEDPTLVLIIQFGFLLIAQSFGFSLNEISTKYQKL</sequence>
<keyword evidence="1" id="KW-0812">Transmembrane</keyword>
<comment type="caution">
    <text evidence="2">The sequence shown here is derived from an EMBL/GenBank/DDBJ whole genome shotgun (WGS) entry which is preliminary data.</text>
</comment>
<keyword evidence="1" id="KW-1133">Transmembrane helix</keyword>
<dbReference type="EMBL" id="MU154295">
    <property type="protein sequence ID" value="KAF9439439.1"/>
    <property type="molecule type" value="Genomic_DNA"/>
</dbReference>
<dbReference type="AlphaFoldDB" id="A0A9P5WX20"/>
<keyword evidence="3" id="KW-1185">Reference proteome</keyword>
<evidence type="ECO:0000256" key="1">
    <source>
        <dbReference type="SAM" id="Phobius"/>
    </source>
</evidence>
<accession>A0A9P5WX20</accession>
<proteinExistence type="predicted"/>
<keyword evidence="1" id="KW-0472">Membrane</keyword>
<gene>
    <name evidence="2" type="ORF">P691DRAFT_769764</name>
</gene>
<dbReference type="Proteomes" id="UP000807342">
    <property type="component" value="Unassembled WGS sequence"/>
</dbReference>
<reference evidence="2" key="1">
    <citation type="submission" date="2020-11" db="EMBL/GenBank/DDBJ databases">
        <authorList>
            <consortium name="DOE Joint Genome Institute"/>
            <person name="Ahrendt S."/>
            <person name="Riley R."/>
            <person name="Andreopoulos W."/>
            <person name="Labutti K."/>
            <person name="Pangilinan J."/>
            <person name="Ruiz-Duenas F.J."/>
            <person name="Barrasa J.M."/>
            <person name="Sanchez-Garcia M."/>
            <person name="Camarero S."/>
            <person name="Miyauchi S."/>
            <person name="Serrano A."/>
            <person name="Linde D."/>
            <person name="Babiker R."/>
            <person name="Drula E."/>
            <person name="Ayuso-Fernandez I."/>
            <person name="Pacheco R."/>
            <person name="Padilla G."/>
            <person name="Ferreira P."/>
            <person name="Barriuso J."/>
            <person name="Kellner H."/>
            <person name="Castanera R."/>
            <person name="Alfaro M."/>
            <person name="Ramirez L."/>
            <person name="Pisabarro A.G."/>
            <person name="Kuo A."/>
            <person name="Tritt A."/>
            <person name="Lipzen A."/>
            <person name="He G."/>
            <person name="Yan M."/>
            <person name="Ng V."/>
            <person name="Cullen D."/>
            <person name="Martin F."/>
            <person name="Rosso M.-N."/>
            <person name="Henrissat B."/>
            <person name="Hibbett D."/>
            <person name="Martinez A.T."/>
            <person name="Grigoriev I.V."/>
        </authorList>
    </citation>
    <scope>NUCLEOTIDE SEQUENCE</scope>
    <source>
        <strain evidence="2">MF-IS2</strain>
    </source>
</reference>
<evidence type="ECO:0000313" key="2">
    <source>
        <dbReference type="EMBL" id="KAF9439439.1"/>
    </source>
</evidence>
<evidence type="ECO:0000313" key="3">
    <source>
        <dbReference type="Proteomes" id="UP000807342"/>
    </source>
</evidence>
<organism evidence="2 3">
    <name type="scientific">Macrolepiota fuliginosa MF-IS2</name>
    <dbReference type="NCBI Taxonomy" id="1400762"/>
    <lineage>
        <taxon>Eukaryota</taxon>
        <taxon>Fungi</taxon>
        <taxon>Dikarya</taxon>
        <taxon>Basidiomycota</taxon>
        <taxon>Agaricomycotina</taxon>
        <taxon>Agaricomycetes</taxon>
        <taxon>Agaricomycetidae</taxon>
        <taxon>Agaricales</taxon>
        <taxon>Agaricineae</taxon>
        <taxon>Agaricaceae</taxon>
        <taxon>Macrolepiota</taxon>
    </lineage>
</organism>
<protein>
    <submittedName>
        <fullName evidence="2">Uncharacterized protein</fullName>
    </submittedName>
</protein>